<evidence type="ECO:0000313" key="2">
    <source>
        <dbReference type="Proteomes" id="UP000007879"/>
    </source>
</evidence>
<reference evidence="1" key="2">
    <citation type="submission" date="2024-06" db="UniProtKB">
        <authorList>
            <consortium name="EnsemblMetazoa"/>
        </authorList>
    </citation>
    <scope>IDENTIFICATION</scope>
</reference>
<evidence type="ECO:0000313" key="1">
    <source>
        <dbReference type="EnsemblMetazoa" id="XP_019861176.1"/>
    </source>
</evidence>
<reference evidence="2" key="1">
    <citation type="journal article" date="2010" name="Nature">
        <title>The Amphimedon queenslandica genome and the evolution of animal complexity.</title>
        <authorList>
            <person name="Srivastava M."/>
            <person name="Simakov O."/>
            <person name="Chapman J."/>
            <person name="Fahey B."/>
            <person name="Gauthier M.E."/>
            <person name="Mitros T."/>
            <person name="Richards G.S."/>
            <person name="Conaco C."/>
            <person name="Dacre M."/>
            <person name="Hellsten U."/>
            <person name="Larroux C."/>
            <person name="Putnam N.H."/>
            <person name="Stanke M."/>
            <person name="Adamska M."/>
            <person name="Darling A."/>
            <person name="Degnan S.M."/>
            <person name="Oakley T.H."/>
            <person name="Plachetzki D.C."/>
            <person name="Zhai Y."/>
            <person name="Adamski M."/>
            <person name="Calcino A."/>
            <person name="Cummins S.F."/>
            <person name="Goodstein D.M."/>
            <person name="Harris C."/>
            <person name="Jackson D.J."/>
            <person name="Leys S.P."/>
            <person name="Shu S."/>
            <person name="Woodcroft B.J."/>
            <person name="Vervoort M."/>
            <person name="Kosik K.S."/>
            <person name="Manning G."/>
            <person name="Degnan B.M."/>
            <person name="Rokhsar D.S."/>
        </authorList>
    </citation>
    <scope>NUCLEOTIDE SEQUENCE [LARGE SCALE GENOMIC DNA]</scope>
</reference>
<dbReference type="Proteomes" id="UP000007879">
    <property type="component" value="Unassembled WGS sequence"/>
</dbReference>
<protein>
    <submittedName>
        <fullName evidence="1">Uncharacterized protein</fullName>
    </submittedName>
</protein>
<dbReference type="RefSeq" id="XP_019861176.1">
    <property type="nucleotide sequence ID" value="XM_020005617.1"/>
</dbReference>
<accession>A0AAN0JW81</accession>
<keyword evidence="2" id="KW-1185">Reference proteome</keyword>
<organism evidence="1 2">
    <name type="scientific">Amphimedon queenslandica</name>
    <name type="common">Sponge</name>
    <dbReference type="NCBI Taxonomy" id="400682"/>
    <lineage>
        <taxon>Eukaryota</taxon>
        <taxon>Metazoa</taxon>
        <taxon>Porifera</taxon>
        <taxon>Demospongiae</taxon>
        <taxon>Heteroscleromorpha</taxon>
        <taxon>Haplosclerida</taxon>
        <taxon>Niphatidae</taxon>
        <taxon>Amphimedon</taxon>
    </lineage>
</organism>
<dbReference type="Gene3D" id="3.30.1010.10">
    <property type="entry name" value="Phosphatidylinositol 3-kinase Catalytic Subunit, Chain A, domain 4"/>
    <property type="match status" value="1"/>
</dbReference>
<dbReference type="InterPro" id="IPR011009">
    <property type="entry name" value="Kinase-like_dom_sf"/>
</dbReference>
<dbReference type="EnsemblMetazoa" id="XM_020005617.1">
    <property type="protein sequence ID" value="XP_019861176.1"/>
    <property type="gene ID" value="LOC109589565"/>
</dbReference>
<name>A0AAN0JW81_AMPQE</name>
<dbReference type="KEGG" id="aqu:109589565"/>
<dbReference type="AlphaFoldDB" id="A0AAN0JW81"/>
<sequence length="128" mass="14580">MDGIGKIRSISELLHSKGLKDRDKKEKARDTMQQVLAQQSYKQVLNNCVSTLDPKLTLGGLKDRECRFYDSKMRPLLMVYENPDPSASPGDIRVIFKNGDGKGLYFYLYVHVHVRNVHCACMGTPQDF</sequence>
<proteinExistence type="predicted"/>
<dbReference type="GeneID" id="109589565"/>
<dbReference type="SUPFAM" id="SSF56112">
    <property type="entry name" value="Protein kinase-like (PK-like)"/>
    <property type="match status" value="1"/>
</dbReference>